<sequence length="119" mass="13454">MGELKTLTAMILDSGWPDNSSHLRRPYSEYEQNWRPNGPYPLVAGIAPTFIILLTNVNGYVWEEEAAVSLQLDPRKRDERLDSNWVLALSSFIVHALRALSQLLGIFRMIAVFVALIAI</sequence>
<feature type="transmembrane region" description="Helical" evidence="1">
    <location>
        <begin position="85"/>
        <end position="118"/>
    </location>
</feature>
<evidence type="ECO:0000256" key="1">
    <source>
        <dbReference type="SAM" id="Phobius"/>
    </source>
</evidence>
<keyword evidence="1" id="KW-0812">Transmembrane</keyword>
<dbReference type="AlphaFoldDB" id="A0A0W0FP17"/>
<reference evidence="2 3" key="1">
    <citation type="submission" date="2015-12" db="EMBL/GenBank/DDBJ databases">
        <title>Draft genome sequence of Moniliophthora roreri, the causal agent of frosty pod rot of cacao.</title>
        <authorList>
            <person name="Aime M.C."/>
            <person name="Diaz-Valderrama J.R."/>
            <person name="Kijpornyongpan T."/>
            <person name="Phillips-Mora W."/>
        </authorList>
    </citation>
    <scope>NUCLEOTIDE SEQUENCE [LARGE SCALE GENOMIC DNA]</scope>
    <source>
        <strain evidence="2 3">MCA 2952</strain>
    </source>
</reference>
<gene>
    <name evidence="2" type="ORF">WG66_9414</name>
</gene>
<comment type="caution">
    <text evidence="2">The sequence shown here is derived from an EMBL/GenBank/DDBJ whole genome shotgun (WGS) entry which is preliminary data.</text>
</comment>
<dbReference type="EMBL" id="LATX01001790">
    <property type="protein sequence ID" value="KTB38005.1"/>
    <property type="molecule type" value="Genomic_DNA"/>
</dbReference>
<name>A0A0W0FP17_MONRR</name>
<keyword evidence="1" id="KW-1133">Transmembrane helix</keyword>
<evidence type="ECO:0000313" key="3">
    <source>
        <dbReference type="Proteomes" id="UP000054988"/>
    </source>
</evidence>
<proteinExistence type="predicted"/>
<organism evidence="2 3">
    <name type="scientific">Moniliophthora roreri</name>
    <name type="common">Frosty pod rot fungus</name>
    <name type="synonym">Monilia roreri</name>
    <dbReference type="NCBI Taxonomy" id="221103"/>
    <lineage>
        <taxon>Eukaryota</taxon>
        <taxon>Fungi</taxon>
        <taxon>Dikarya</taxon>
        <taxon>Basidiomycota</taxon>
        <taxon>Agaricomycotina</taxon>
        <taxon>Agaricomycetes</taxon>
        <taxon>Agaricomycetidae</taxon>
        <taxon>Agaricales</taxon>
        <taxon>Marasmiineae</taxon>
        <taxon>Marasmiaceae</taxon>
        <taxon>Moniliophthora</taxon>
    </lineage>
</organism>
<evidence type="ECO:0000313" key="2">
    <source>
        <dbReference type="EMBL" id="KTB38005.1"/>
    </source>
</evidence>
<protein>
    <submittedName>
        <fullName evidence="2">Uncharacterized protein</fullName>
    </submittedName>
</protein>
<keyword evidence="1" id="KW-0472">Membrane</keyword>
<dbReference type="Proteomes" id="UP000054988">
    <property type="component" value="Unassembled WGS sequence"/>
</dbReference>
<accession>A0A0W0FP17</accession>